<reference evidence="3" key="1">
    <citation type="submission" date="2017-12" db="EMBL/GenBank/DDBJ databases">
        <authorList>
            <person name="Thomas-White K."/>
            <person name="Wolfe A.J."/>
        </authorList>
    </citation>
    <scope>NUCLEOTIDE SEQUENCE</scope>
    <source>
        <strain evidence="3">UMB0043</strain>
    </source>
</reference>
<dbReference type="Gene3D" id="1.10.30.50">
    <property type="match status" value="1"/>
</dbReference>
<accession>A0ABU9UKJ2</accession>
<keyword evidence="4" id="KW-1185">Reference proteome</keyword>
<evidence type="ECO:0000313" key="4">
    <source>
        <dbReference type="Proteomes" id="UP000235104"/>
    </source>
</evidence>
<keyword evidence="3" id="KW-0378">Hydrolase</keyword>
<evidence type="ECO:0000256" key="1">
    <source>
        <dbReference type="SAM" id="MobiDB-lite"/>
    </source>
</evidence>
<protein>
    <submittedName>
        <fullName evidence="3">HNH endonuclease signature motif containing protein</fullName>
    </submittedName>
</protein>
<dbReference type="GO" id="GO:0004519">
    <property type="term" value="F:endonuclease activity"/>
    <property type="evidence" value="ECO:0007669"/>
    <property type="project" value="UniProtKB-KW"/>
</dbReference>
<dbReference type="CDD" id="cd00085">
    <property type="entry name" value="HNHc"/>
    <property type="match status" value="1"/>
</dbReference>
<feature type="domain" description="HNH nuclease" evidence="2">
    <location>
        <begin position="291"/>
        <end position="343"/>
    </location>
</feature>
<keyword evidence="3" id="KW-0540">Nuclease</keyword>
<dbReference type="Proteomes" id="UP000235104">
    <property type="component" value="Unassembled WGS sequence"/>
</dbReference>
<organism evidence="3 4">
    <name type="scientific">Corynebacterium hesseae</name>
    <dbReference type="NCBI Taxonomy" id="2913502"/>
    <lineage>
        <taxon>Bacteria</taxon>
        <taxon>Bacillati</taxon>
        <taxon>Actinomycetota</taxon>
        <taxon>Actinomycetes</taxon>
        <taxon>Mycobacteriales</taxon>
        <taxon>Corynebacteriaceae</taxon>
        <taxon>Corynebacterium</taxon>
    </lineage>
</organism>
<comment type="caution">
    <text evidence="3">The sequence shown here is derived from an EMBL/GenBank/DDBJ whole genome shotgun (WGS) entry which is preliminary data.</text>
</comment>
<evidence type="ECO:0000313" key="3">
    <source>
        <dbReference type="EMBL" id="MEM5986731.1"/>
    </source>
</evidence>
<dbReference type="InterPro" id="IPR002711">
    <property type="entry name" value="HNH"/>
</dbReference>
<dbReference type="EMBL" id="PKHR02000020">
    <property type="protein sequence ID" value="MEM5986731.1"/>
    <property type="molecule type" value="Genomic_DNA"/>
</dbReference>
<dbReference type="InterPro" id="IPR003615">
    <property type="entry name" value="HNH_nuc"/>
</dbReference>
<proteinExistence type="predicted"/>
<name>A0ABU9UKJ2_9CORY</name>
<sequence>MGVRSFSISLTKEGVELSSATETVVSYFSHSNPNDPVCMRGKAIRQADYEFWSSILPALDEDSDTACMRLGLKTGKAAGAVARIIMGIYRLKELPQLKALQDADFLLDLPALIAIDQVMAKLGQPSTEVVAAIDAALARWLTPTKPNQVFPTTSQIRRRMRDLVKVHDDSIAVEDKRTKNRYSILTRDQRATIELEVDSSVGIIIHEAIKAAAEKHEVSMAEALILLTTGKVEPEAARVVLHTYQASDVEDAPVYVEGHGWQVEKIPAQAVTKRDLSTKPEATNGYGPATLVRKYVEGRDGTCRAAGCGMPAWLCQLDHRINYADGGPTHPDNMVALCQHHHNMKTDGRAFYFLDPDTGDVVWLFEDGTWAITEPSGPLAPKNKRWARSVAQDIEGYRARKHREAQELKAELDQEQQANTNKKTAYGKGDEEIPF</sequence>
<gene>
    <name evidence="3" type="ORF">CYJ44_011290</name>
</gene>
<dbReference type="RefSeq" id="WP_257964770.1">
    <property type="nucleotide sequence ID" value="NZ_JAKMUW010000006.1"/>
</dbReference>
<dbReference type="SMART" id="SM00507">
    <property type="entry name" value="HNHc"/>
    <property type="match status" value="1"/>
</dbReference>
<evidence type="ECO:0000259" key="2">
    <source>
        <dbReference type="SMART" id="SM00507"/>
    </source>
</evidence>
<feature type="region of interest" description="Disordered" evidence="1">
    <location>
        <begin position="405"/>
        <end position="435"/>
    </location>
</feature>
<dbReference type="Pfam" id="PF01844">
    <property type="entry name" value="HNH"/>
    <property type="match status" value="1"/>
</dbReference>
<keyword evidence="3" id="KW-0255">Endonuclease</keyword>